<dbReference type="PANTHER" id="PTHR43649">
    <property type="entry name" value="ARABINOSE-BINDING PROTEIN-RELATED"/>
    <property type="match status" value="1"/>
</dbReference>
<dbReference type="SUPFAM" id="SSF53850">
    <property type="entry name" value="Periplasmic binding protein-like II"/>
    <property type="match status" value="1"/>
</dbReference>
<gene>
    <name evidence="2" type="ORF">GCM10009804_58120</name>
</gene>
<dbReference type="EMBL" id="BAAAPH010000022">
    <property type="protein sequence ID" value="GAA1593972.1"/>
    <property type="molecule type" value="Genomic_DNA"/>
</dbReference>
<dbReference type="PROSITE" id="PS51318">
    <property type="entry name" value="TAT"/>
    <property type="match status" value="1"/>
</dbReference>
<reference evidence="2 3" key="1">
    <citation type="journal article" date="2019" name="Int. J. Syst. Evol. Microbiol.">
        <title>The Global Catalogue of Microorganisms (GCM) 10K type strain sequencing project: providing services to taxonomists for standard genome sequencing and annotation.</title>
        <authorList>
            <consortium name="The Broad Institute Genomics Platform"/>
            <consortium name="The Broad Institute Genome Sequencing Center for Infectious Disease"/>
            <person name="Wu L."/>
            <person name="Ma J."/>
        </authorList>
    </citation>
    <scope>NUCLEOTIDE SEQUENCE [LARGE SCALE GENOMIC DNA]</scope>
    <source>
        <strain evidence="2 3">JCM 15572</strain>
    </source>
</reference>
<dbReference type="Gene3D" id="3.40.190.10">
    <property type="entry name" value="Periplasmic binding protein-like II"/>
    <property type="match status" value="1"/>
</dbReference>
<dbReference type="Proteomes" id="UP001501705">
    <property type="component" value="Unassembled WGS sequence"/>
</dbReference>
<keyword evidence="3" id="KW-1185">Reference proteome</keyword>
<evidence type="ECO:0000313" key="2">
    <source>
        <dbReference type="EMBL" id="GAA1593972.1"/>
    </source>
</evidence>
<accession>A0ABN2E275</accession>
<sequence length="502" mass="53979">MSAFSRRTLLKNTGRLALAGGAVAFSGPLLSGCSSGAAKSSGSGLGFQFIGNTNESDAGVVQDAMNAYLKSKGKTFSITLTPVQNYSQAMTLSMAADSEADVFFTAPWANDYYRNVGSGNLMALDDLLPKYAPKLWKSMPASVWDAARVNGKIYGVINQQRFPKLWGFVVQQKLAEQHHLDLGAVNSFADLEPFLAAVKQSGSGITPWATDLSADCTVFHPELYGWDPIAQAYGIAVRHDDAGLTAFNMYDTPEFRTACTLIRGWQQKGYAVASPPSQGDMNTRMSAGKIAVNSGQVAPTNPQYWQFPTLGKSLVAKPILNTDGVCATLNGVRHNAAHPEQALEFLELLNSDKAFYNLMCFGIEGEHYVFTDKALGVVGLPAGQTAATSKWNPNMDWAFGNQFNAYYRDLADAKAKRWQVEAQVNAKAVVSKAIGFSLDTSKVKTQVATVSAAMGEYLKPLLNGLVDPANGISALLSRVEQAGLPAILKEAQTQLDKLKSAK</sequence>
<protein>
    <submittedName>
        <fullName evidence="2">ABC transporter substrate-binding protein</fullName>
    </submittedName>
</protein>
<name>A0ABN2E275_9ACTN</name>
<evidence type="ECO:0000313" key="3">
    <source>
        <dbReference type="Proteomes" id="UP001501705"/>
    </source>
</evidence>
<dbReference type="InterPro" id="IPR022627">
    <property type="entry name" value="DUF3502"/>
</dbReference>
<dbReference type="Pfam" id="PF12010">
    <property type="entry name" value="DUF3502"/>
    <property type="match status" value="1"/>
</dbReference>
<feature type="domain" description="DUF3502" evidence="1">
    <location>
        <begin position="433"/>
        <end position="498"/>
    </location>
</feature>
<dbReference type="PANTHER" id="PTHR43649:SF12">
    <property type="entry name" value="DIACETYLCHITOBIOSE BINDING PROTEIN DASA"/>
    <property type="match status" value="1"/>
</dbReference>
<comment type="caution">
    <text evidence="2">The sequence shown here is derived from an EMBL/GenBank/DDBJ whole genome shotgun (WGS) entry which is preliminary data.</text>
</comment>
<organism evidence="2 3">
    <name type="scientific">Kribbella hippodromi</name>
    <dbReference type="NCBI Taxonomy" id="434347"/>
    <lineage>
        <taxon>Bacteria</taxon>
        <taxon>Bacillati</taxon>
        <taxon>Actinomycetota</taxon>
        <taxon>Actinomycetes</taxon>
        <taxon>Propionibacteriales</taxon>
        <taxon>Kribbellaceae</taxon>
        <taxon>Kribbella</taxon>
    </lineage>
</organism>
<dbReference type="PROSITE" id="PS51257">
    <property type="entry name" value="PROKAR_LIPOPROTEIN"/>
    <property type="match status" value="1"/>
</dbReference>
<dbReference type="Pfam" id="PF01547">
    <property type="entry name" value="SBP_bac_1"/>
    <property type="match status" value="1"/>
</dbReference>
<evidence type="ECO:0000259" key="1">
    <source>
        <dbReference type="Pfam" id="PF12010"/>
    </source>
</evidence>
<dbReference type="InterPro" id="IPR006059">
    <property type="entry name" value="SBP"/>
</dbReference>
<dbReference type="InterPro" id="IPR050490">
    <property type="entry name" value="Bact_solute-bd_prot1"/>
</dbReference>
<proteinExistence type="predicted"/>
<dbReference type="RefSeq" id="WP_344238431.1">
    <property type="nucleotide sequence ID" value="NZ_BAAAPH010000022.1"/>
</dbReference>
<dbReference type="InterPro" id="IPR006311">
    <property type="entry name" value="TAT_signal"/>
</dbReference>